<dbReference type="GO" id="GO:0005886">
    <property type="term" value="C:plasma membrane"/>
    <property type="evidence" value="ECO:0007669"/>
    <property type="project" value="UniProtKB-SubCell"/>
</dbReference>
<evidence type="ECO:0000256" key="1">
    <source>
        <dbReference type="ARBA" id="ARBA00004429"/>
    </source>
</evidence>
<feature type="transmembrane region" description="Helical" evidence="13">
    <location>
        <begin position="57"/>
        <end position="74"/>
    </location>
</feature>
<evidence type="ECO:0000256" key="6">
    <source>
        <dbReference type="ARBA" id="ARBA00022617"/>
    </source>
</evidence>
<keyword evidence="5" id="KW-0997">Cell inner membrane</keyword>
<dbReference type="Proteomes" id="UP000002026">
    <property type="component" value="Chromosome"/>
</dbReference>
<dbReference type="PANTHER" id="PTHR30365:SF0">
    <property type="entry name" value="CYTOCHROME BD-I UBIQUINOL OXIDASE SUBUNIT 1"/>
    <property type="match status" value="1"/>
</dbReference>
<feature type="transmembrane region" description="Helical" evidence="13">
    <location>
        <begin position="423"/>
        <end position="445"/>
    </location>
</feature>
<dbReference type="eggNOG" id="COG1271">
    <property type="taxonomic scope" value="Bacteria"/>
</dbReference>
<dbReference type="GO" id="GO:0019646">
    <property type="term" value="P:aerobic electron transport chain"/>
    <property type="evidence" value="ECO:0007669"/>
    <property type="project" value="InterPro"/>
</dbReference>
<organism evidence="14 15">
    <name type="scientific">Slackia heliotrinireducens (strain ATCC 29202 / DSM 20476 / NCTC 11029 / RHS 1)</name>
    <name type="common">Peptococcus heliotrinreducens</name>
    <dbReference type="NCBI Taxonomy" id="471855"/>
    <lineage>
        <taxon>Bacteria</taxon>
        <taxon>Bacillati</taxon>
        <taxon>Actinomycetota</taxon>
        <taxon>Coriobacteriia</taxon>
        <taxon>Eggerthellales</taxon>
        <taxon>Eggerthellaceae</taxon>
        <taxon>Slackia</taxon>
    </lineage>
</organism>
<keyword evidence="12 13" id="KW-0472">Membrane</keyword>
<evidence type="ECO:0000256" key="10">
    <source>
        <dbReference type="ARBA" id="ARBA00022989"/>
    </source>
</evidence>
<evidence type="ECO:0000256" key="3">
    <source>
        <dbReference type="ARBA" id="ARBA00022448"/>
    </source>
</evidence>
<dbReference type="PANTHER" id="PTHR30365">
    <property type="entry name" value="CYTOCHROME D UBIQUINOL OXIDASE"/>
    <property type="match status" value="1"/>
</dbReference>
<comment type="similarity">
    <text evidence="2 13">Belongs to the cytochrome ubiquinol oxidase subunit 1 family.</text>
</comment>
<gene>
    <name evidence="14" type="ordered locus">Shel_00170</name>
</gene>
<feature type="transmembrane region" description="Helical" evidence="13">
    <location>
        <begin position="94"/>
        <end position="119"/>
    </location>
</feature>
<protein>
    <submittedName>
        <fullName evidence="14">Cytochrome bd-type quinol oxidase, subunit 1</fullName>
    </submittedName>
</protein>
<dbReference type="GO" id="GO:0016682">
    <property type="term" value="F:oxidoreductase activity, acting on diphenols and related substances as donors, oxygen as acceptor"/>
    <property type="evidence" value="ECO:0007669"/>
    <property type="project" value="TreeGrafter"/>
</dbReference>
<evidence type="ECO:0000256" key="4">
    <source>
        <dbReference type="ARBA" id="ARBA00022475"/>
    </source>
</evidence>
<feature type="transmembrane region" description="Helical" evidence="13">
    <location>
        <begin position="332"/>
        <end position="354"/>
    </location>
</feature>
<dbReference type="Pfam" id="PF01654">
    <property type="entry name" value="Cyt_bd_oxida_I"/>
    <property type="match status" value="1"/>
</dbReference>
<dbReference type="KEGG" id="shi:Shel_00170"/>
<evidence type="ECO:0000256" key="12">
    <source>
        <dbReference type="ARBA" id="ARBA00023136"/>
    </source>
</evidence>
<dbReference type="GO" id="GO:0020037">
    <property type="term" value="F:heme binding"/>
    <property type="evidence" value="ECO:0007669"/>
    <property type="project" value="TreeGrafter"/>
</dbReference>
<feature type="transmembrane region" description="Helical" evidence="13">
    <location>
        <begin position="15"/>
        <end position="37"/>
    </location>
</feature>
<keyword evidence="9 13" id="KW-0249">Electron transport</keyword>
<keyword evidence="6 13" id="KW-0349">Heme</keyword>
<comment type="subcellular location">
    <subcellularLocation>
        <location evidence="1">Cell inner membrane</location>
        <topology evidence="1">Multi-pass membrane protein</topology>
    </subcellularLocation>
</comment>
<keyword evidence="3 13" id="KW-0813">Transport</keyword>
<evidence type="ECO:0000256" key="13">
    <source>
        <dbReference type="PIRNR" id="PIRNR006446"/>
    </source>
</evidence>
<feature type="transmembrane region" description="Helical" evidence="13">
    <location>
        <begin position="222"/>
        <end position="245"/>
    </location>
</feature>
<reference evidence="14 15" key="1">
    <citation type="journal article" date="2009" name="Stand. Genomic Sci.">
        <title>Complete genome sequence of Slackia heliotrinireducens type strain (RHS 1).</title>
        <authorList>
            <person name="Pukall R."/>
            <person name="Lapidus A."/>
            <person name="Nolan M."/>
            <person name="Copeland A."/>
            <person name="Glavina Del Rio T."/>
            <person name="Lucas S."/>
            <person name="Chen F."/>
            <person name="Tice H."/>
            <person name="Cheng J.F."/>
            <person name="Chertkov O."/>
            <person name="Bruce D."/>
            <person name="Goodwin L."/>
            <person name="Kuske C."/>
            <person name="Brettin T."/>
            <person name="Detter J.C."/>
            <person name="Han C."/>
            <person name="Pitluck S."/>
            <person name="Pati A."/>
            <person name="Mavrommatis K."/>
            <person name="Ivanova N."/>
            <person name="Ovchinnikova G."/>
            <person name="Chen A."/>
            <person name="Palaniappan K."/>
            <person name="Schneider S."/>
            <person name="Rohde M."/>
            <person name="Chain P."/>
            <person name="D'haeseleer P."/>
            <person name="Goker M."/>
            <person name="Bristow J."/>
            <person name="Eisen J.A."/>
            <person name="Markowitz V."/>
            <person name="Kyrpides N.C."/>
            <person name="Klenk H.P."/>
            <person name="Hugenholtz P."/>
        </authorList>
    </citation>
    <scope>NUCLEOTIDE SEQUENCE [LARGE SCALE GENOMIC DNA]</scope>
    <source>
        <strain evidence="15">ATCC 29202 / DSM 20476 / NCTC 11029 / RHS 1</strain>
    </source>
</reference>
<keyword evidence="4 13" id="KW-1003">Cell membrane</keyword>
<keyword evidence="10 13" id="KW-1133">Transmembrane helix</keyword>
<dbReference type="RefSeq" id="WP_012797204.1">
    <property type="nucleotide sequence ID" value="NC_013165.1"/>
</dbReference>
<dbReference type="GO" id="GO:0009055">
    <property type="term" value="F:electron transfer activity"/>
    <property type="evidence" value="ECO:0007669"/>
    <property type="project" value="UniProtKB-UniRule"/>
</dbReference>
<evidence type="ECO:0000313" key="14">
    <source>
        <dbReference type="EMBL" id="ACV21093.1"/>
    </source>
</evidence>
<evidence type="ECO:0000256" key="7">
    <source>
        <dbReference type="ARBA" id="ARBA00022692"/>
    </source>
</evidence>
<keyword evidence="15" id="KW-1185">Reference proteome</keyword>
<evidence type="ECO:0000256" key="8">
    <source>
        <dbReference type="ARBA" id="ARBA00022723"/>
    </source>
</evidence>
<accession>C7N0L5</accession>
<dbReference type="InterPro" id="IPR002585">
    <property type="entry name" value="Cyt-d_ubiquinol_oxidase_su_1"/>
</dbReference>
<feature type="transmembrane region" description="Helical" evidence="13">
    <location>
        <begin position="128"/>
        <end position="149"/>
    </location>
</feature>
<dbReference type="EMBL" id="CP001684">
    <property type="protein sequence ID" value="ACV21093.1"/>
    <property type="molecule type" value="Genomic_DNA"/>
</dbReference>
<keyword evidence="7 13" id="KW-0812">Transmembrane</keyword>
<dbReference type="AlphaFoldDB" id="C7N0L5"/>
<keyword evidence="11 13" id="KW-0408">Iron</keyword>
<feature type="transmembrane region" description="Helical" evidence="13">
    <location>
        <begin position="366"/>
        <end position="388"/>
    </location>
</feature>
<evidence type="ECO:0000313" key="15">
    <source>
        <dbReference type="Proteomes" id="UP000002026"/>
    </source>
</evidence>
<dbReference type="GO" id="GO:0070069">
    <property type="term" value="C:cytochrome complex"/>
    <property type="evidence" value="ECO:0007669"/>
    <property type="project" value="UniProtKB-UniRule"/>
</dbReference>
<dbReference type="HOGENOM" id="CLU_030555_3_1_11"/>
<dbReference type="GO" id="GO:0046872">
    <property type="term" value="F:metal ion binding"/>
    <property type="evidence" value="ECO:0007669"/>
    <property type="project" value="UniProtKB-UniRule"/>
</dbReference>
<keyword evidence="8 13" id="KW-0479">Metal-binding</keyword>
<dbReference type="PIRSF" id="PIRSF006446">
    <property type="entry name" value="Cyt_quinol_oxidase_1"/>
    <property type="match status" value="1"/>
</dbReference>
<evidence type="ECO:0000256" key="11">
    <source>
        <dbReference type="ARBA" id="ARBA00023004"/>
    </source>
</evidence>
<evidence type="ECO:0000256" key="9">
    <source>
        <dbReference type="ARBA" id="ARBA00022982"/>
    </source>
</evidence>
<evidence type="ECO:0000256" key="2">
    <source>
        <dbReference type="ARBA" id="ARBA00009819"/>
    </source>
</evidence>
<feature type="transmembrane region" description="Helical" evidence="13">
    <location>
        <begin position="187"/>
        <end position="210"/>
    </location>
</feature>
<evidence type="ECO:0000256" key="5">
    <source>
        <dbReference type="ARBA" id="ARBA00022519"/>
    </source>
</evidence>
<proteinExistence type="inferred from homology"/>
<sequence length="466" mass="50789">MELFTDVVFLSRLQFALVVIFHFCFVPLSVGTGLIMAIMETRYYKSRDPKDAAIARFWVKIFTTCFAVGVASGITMEFSFGTNWADYSRFVGDIFGAPLAAEALFAFFLESTFLGVVIFGRDKISPKFYLVSAWLVEFGSCLSALWILIANSWMQTPAGAELSADGSKAVMTNFLQAAFNPSTGPRFFHTVTAIMVVGSFVAIAVAAWYIRKGTFKDFATKTLKVGVVCALVSTCALLVSAHSAAVTVADEQPSKIAMMEGHYESGTLPLYAVGVVDTENEQVIAPLQLPGFTSFLASNSFDTEYPGLNDIAAENEDIVVEDMPVQLVFQTYHLMVALFGVICVVLLLGLIAVFKKGSTLSSKKWWQWLMIICPVFPMLAIQSGWAVAEVGRQPYVVYPATSSPEGIQLLTSEATSSLTSGELIITLILFAVVYALIAVAFVRLLSFIIKKGPDMVDDVVEEEGVK</sequence>
<dbReference type="STRING" id="471855.Shel_00170"/>
<name>C7N0L5_SLAHD</name>